<dbReference type="InterPro" id="IPR017437">
    <property type="entry name" value="ATP-NAD_kinase_PpnK-typ_C"/>
</dbReference>
<protein>
    <recommendedName>
        <fullName evidence="8">NAD kinase</fullName>
        <ecNumber evidence="8">2.7.1.23</ecNumber>
    </recommendedName>
    <alternativeName>
        <fullName evidence="8">ATP-dependent NAD kinase</fullName>
    </alternativeName>
</protein>
<dbReference type="EMBL" id="JAPTNG010000012">
    <property type="protein sequence ID" value="MCZ0832276.1"/>
    <property type="molecule type" value="Genomic_DNA"/>
</dbReference>
<feature type="active site" description="Proton acceptor" evidence="8">
    <location>
        <position position="77"/>
    </location>
</feature>
<feature type="binding site" evidence="8">
    <location>
        <begin position="150"/>
        <end position="151"/>
    </location>
    <ligand>
        <name>NAD(+)</name>
        <dbReference type="ChEBI" id="CHEBI:57540"/>
    </ligand>
</feature>
<keyword evidence="3 8" id="KW-0418">Kinase</keyword>
<keyword evidence="2 8" id="KW-0547">Nucleotide-binding</keyword>
<comment type="caution">
    <text evidence="9">The sequence shown here is derived from an EMBL/GenBank/DDBJ whole genome shotgun (WGS) entry which is preliminary data.</text>
</comment>
<comment type="catalytic activity">
    <reaction evidence="7 8">
        <text>NAD(+) + ATP = ADP + NADP(+) + H(+)</text>
        <dbReference type="Rhea" id="RHEA:18629"/>
        <dbReference type="ChEBI" id="CHEBI:15378"/>
        <dbReference type="ChEBI" id="CHEBI:30616"/>
        <dbReference type="ChEBI" id="CHEBI:57540"/>
        <dbReference type="ChEBI" id="CHEBI:58349"/>
        <dbReference type="ChEBI" id="CHEBI:456216"/>
        <dbReference type="EC" id="2.7.1.23"/>
    </reaction>
</comment>
<feature type="binding site" evidence="8">
    <location>
        <position position="177"/>
    </location>
    <ligand>
        <name>NAD(+)</name>
        <dbReference type="ChEBI" id="CHEBI:57540"/>
    </ligand>
</feature>
<keyword evidence="6 8" id="KW-0520">NAD</keyword>
<keyword evidence="5 8" id="KW-0521">NADP</keyword>
<evidence type="ECO:0000256" key="4">
    <source>
        <dbReference type="ARBA" id="ARBA00022840"/>
    </source>
</evidence>
<evidence type="ECO:0000256" key="2">
    <source>
        <dbReference type="ARBA" id="ARBA00022741"/>
    </source>
</evidence>
<accession>A0ABT4HZP2</accession>
<evidence type="ECO:0000256" key="5">
    <source>
        <dbReference type="ARBA" id="ARBA00022857"/>
    </source>
</evidence>
<dbReference type="PANTHER" id="PTHR20275:SF0">
    <property type="entry name" value="NAD KINASE"/>
    <property type="match status" value="1"/>
</dbReference>
<dbReference type="Proteomes" id="UP001067708">
    <property type="component" value="Unassembled WGS sequence"/>
</dbReference>
<comment type="caution">
    <text evidence="8">Lacks conserved residue(s) required for the propagation of feature annotation.</text>
</comment>
<dbReference type="InterPro" id="IPR002504">
    <property type="entry name" value="NADK"/>
</dbReference>
<evidence type="ECO:0000313" key="9">
    <source>
        <dbReference type="EMBL" id="MCZ0832276.1"/>
    </source>
</evidence>
<evidence type="ECO:0000256" key="8">
    <source>
        <dbReference type="HAMAP-Rule" id="MF_00361"/>
    </source>
</evidence>
<sequence length="292" mass="33130">MLIATCNSMMNMKSRLSQKRKDFNEMKIATVLRNDDHTRQVDIRLREKLAASTSRSYRFLDANSQEKPDMVLSIGGDGTMLEAVHQYGFEPHYIGIHTGHLGFYADWHPDQLDEFAEALEQVDPLIAEYPTVSCQIRTKDGRLLEKWALNELVIRNASLSSLVVSVFINGEEFEHFRGDGLIISSPSGSTAYNKAVDGALLHPSLEAIQLAEIASINNQSYRTINSALVLPKHHQVELVIMNPEIMLGMDREQGVWKNVDSITCRVGPQKVKFARYKRLTFWDRVRKAFIHG</sequence>
<feature type="binding site" evidence="8">
    <location>
        <position position="214"/>
    </location>
    <ligand>
        <name>NAD(+)</name>
        <dbReference type="ChEBI" id="CHEBI:57540"/>
    </ligand>
</feature>
<evidence type="ECO:0000256" key="7">
    <source>
        <dbReference type="ARBA" id="ARBA00047925"/>
    </source>
</evidence>
<reference evidence="9" key="1">
    <citation type="submission" date="2022-09" db="EMBL/GenBank/DDBJ databases">
        <title>Genome analysis and characterization of larvicidal activity of Brevibacillus strains.</title>
        <authorList>
            <person name="Patrusheva E.V."/>
            <person name="Izotova A.O."/>
            <person name="Toshchakov S.V."/>
            <person name="Sineoky S.P."/>
        </authorList>
    </citation>
    <scope>NUCLEOTIDE SEQUENCE</scope>
    <source>
        <strain evidence="9">VKPM_B-13244</strain>
    </source>
</reference>
<evidence type="ECO:0000256" key="6">
    <source>
        <dbReference type="ARBA" id="ARBA00023027"/>
    </source>
</evidence>
<comment type="function">
    <text evidence="8">Involved in the regulation of the intracellular balance of NAD and NADP, and is a key enzyme in the biosynthesis of NADP. Catalyzes specifically the phosphorylation on 2'-hydroxyl of the adenosine moiety of NAD to yield NADP.</text>
</comment>
<dbReference type="EC" id="2.7.1.23" evidence="8"/>
<dbReference type="GO" id="GO:0003951">
    <property type="term" value="F:NAD+ kinase activity"/>
    <property type="evidence" value="ECO:0007669"/>
    <property type="project" value="UniProtKB-EC"/>
</dbReference>
<feature type="binding site" evidence="8">
    <location>
        <begin position="77"/>
        <end position="78"/>
    </location>
    <ligand>
        <name>NAD(+)</name>
        <dbReference type="ChEBI" id="CHEBI:57540"/>
    </ligand>
</feature>
<dbReference type="Gene3D" id="3.40.50.10330">
    <property type="entry name" value="Probable inorganic polyphosphate/atp-NAD kinase, domain 1"/>
    <property type="match status" value="1"/>
</dbReference>
<comment type="cofactor">
    <cofactor evidence="8">
        <name>a divalent metal cation</name>
        <dbReference type="ChEBI" id="CHEBI:60240"/>
    </cofactor>
</comment>
<gene>
    <name evidence="8" type="primary">nadK</name>
    <name evidence="9" type="ORF">O0535_16145</name>
</gene>
<evidence type="ECO:0000256" key="1">
    <source>
        <dbReference type="ARBA" id="ARBA00022679"/>
    </source>
</evidence>
<evidence type="ECO:0000256" key="3">
    <source>
        <dbReference type="ARBA" id="ARBA00022777"/>
    </source>
</evidence>
<dbReference type="Gene3D" id="2.60.200.30">
    <property type="entry name" value="Probable inorganic polyphosphate/atp-NAD kinase, domain 2"/>
    <property type="match status" value="1"/>
</dbReference>
<comment type="subcellular location">
    <subcellularLocation>
        <location evidence="8">Cytoplasm</location>
    </subcellularLocation>
</comment>
<keyword evidence="10" id="KW-1185">Reference proteome</keyword>
<dbReference type="Pfam" id="PF20143">
    <property type="entry name" value="NAD_kinase_C"/>
    <property type="match status" value="1"/>
</dbReference>
<keyword evidence="8" id="KW-0963">Cytoplasm</keyword>
<name>A0ABT4HZP2_9BACL</name>
<keyword evidence="1 8" id="KW-0808">Transferase</keyword>
<dbReference type="HAMAP" id="MF_00361">
    <property type="entry name" value="NAD_kinase"/>
    <property type="match status" value="1"/>
</dbReference>
<dbReference type="InterPro" id="IPR017438">
    <property type="entry name" value="ATP-NAD_kinase_N"/>
</dbReference>
<dbReference type="SUPFAM" id="SSF111331">
    <property type="entry name" value="NAD kinase/diacylglycerol kinase-like"/>
    <property type="match status" value="1"/>
</dbReference>
<organism evidence="9 10">
    <name type="scientific">Brevibacillus halotolerans</name>
    <dbReference type="NCBI Taxonomy" id="1507437"/>
    <lineage>
        <taxon>Bacteria</taxon>
        <taxon>Bacillati</taxon>
        <taxon>Bacillota</taxon>
        <taxon>Bacilli</taxon>
        <taxon>Bacillales</taxon>
        <taxon>Paenibacillaceae</taxon>
        <taxon>Brevibacillus</taxon>
    </lineage>
</organism>
<keyword evidence="4 8" id="KW-0067">ATP-binding</keyword>
<dbReference type="InterPro" id="IPR016064">
    <property type="entry name" value="NAD/diacylglycerol_kinase_sf"/>
</dbReference>
<dbReference type="PANTHER" id="PTHR20275">
    <property type="entry name" value="NAD KINASE"/>
    <property type="match status" value="1"/>
</dbReference>
<comment type="similarity">
    <text evidence="8">Belongs to the NAD kinase family.</text>
</comment>
<dbReference type="Pfam" id="PF01513">
    <property type="entry name" value="NAD_kinase"/>
    <property type="match status" value="1"/>
</dbReference>
<proteinExistence type="inferred from homology"/>
<feature type="binding site" evidence="8">
    <location>
        <position position="179"/>
    </location>
    <ligand>
        <name>NAD(+)</name>
        <dbReference type="ChEBI" id="CHEBI:57540"/>
    </ligand>
</feature>
<dbReference type="NCBIfam" id="NF003424">
    <property type="entry name" value="PRK04885.1"/>
    <property type="match status" value="1"/>
</dbReference>
<evidence type="ECO:0000313" key="10">
    <source>
        <dbReference type="Proteomes" id="UP001067708"/>
    </source>
</evidence>